<organism evidence="5 6">
    <name type="scientific">Limnobacter profundi</name>
    <dbReference type="NCBI Taxonomy" id="2732163"/>
    <lineage>
        <taxon>Bacteria</taxon>
        <taxon>Pseudomonadati</taxon>
        <taxon>Pseudomonadota</taxon>
        <taxon>Betaproteobacteria</taxon>
        <taxon>Burkholderiales</taxon>
        <taxon>Burkholderiaceae</taxon>
        <taxon>Limnobacter</taxon>
    </lineage>
</organism>
<dbReference type="InterPro" id="IPR058627">
    <property type="entry name" value="MdtA-like_C"/>
</dbReference>
<feature type="coiled-coil region" evidence="2">
    <location>
        <begin position="132"/>
        <end position="159"/>
    </location>
</feature>
<evidence type="ECO:0000256" key="2">
    <source>
        <dbReference type="SAM" id="Coils"/>
    </source>
</evidence>
<feature type="chain" id="PRO_5045068761" evidence="3">
    <location>
        <begin position="24"/>
        <end position="370"/>
    </location>
</feature>
<dbReference type="InterPro" id="IPR051909">
    <property type="entry name" value="MFP_Cation_Efflux"/>
</dbReference>
<evidence type="ECO:0000313" key="6">
    <source>
        <dbReference type="Proteomes" id="UP000501130"/>
    </source>
</evidence>
<dbReference type="PANTHER" id="PTHR30097:SF4">
    <property type="entry name" value="SLR6042 PROTEIN"/>
    <property type="match status" value="1"/>
</dbReference>
<dbReference type="PANTHER" id="PTHR30097">
    <property type="entry name" value="CATION EFFLUX SYSTEM PROTEIN CUSB"/>
    <property type="match status" value="1"/>
</dbReference>
<accession>A0ABX6N4L8</accession>
<keyword evidence="1" id="KW-0813">Transport</keyword>
<keyword evidence="6" id="KW-1185">Reference proteome</keyword>
<protein>
    <submittedName>
        <fullName evidence="5">Hemolysin D</fullName>
    </submittedName>
</protein>
<keyword evidence="2" id="KW-0175">Coiled coil</keyword>
<evidence type="ECO:0000313" key="5">
    <source>
        <dbReference type="EMBL" id="QJR28297.1"/>
    </source>
</evidence>
<dbReference type="Pfam" id="PF25967">
    <property type="entry name" value="RND-MFP_C"/>
    <property type="match status" value="1"/>
</dbReference>
<proteinExistence type="predicted"/>
<dbReference type="RefSeq" id="WP_171097014.1">
    <property type="nucleotide sequence ID" value="NZ_CP053084.1"/>
</dbReference>
<feature type="domain" description="Multidrug resistance protein MdtA-like C-terminal permuted SH3" evidence="4">
    <location>
        <begin position="305"/>
        <end position="362"/>
    </location>
</feature>
<dbReference type="Proteomes" id="UP000501130">
    <property type="component" value="Chromosome"/>
</dbReference>
<gene>
    <name evidence="5" type="ORF">HKT17_00555</name>
</gene>
<sequence length="370" mass="39203">MLKKQFVLSVLAFSLSAPLSVYAGPGHDHGDEAPVASTGDGPKRLATGEVFLPKPAQRQLDLRTQVVQVKPQAKVIEMNGQVALDPQSGGVVQTSLGGFFVPSSAGVPQLGEPVKKGQVLGFIQTPQAPLEKSAQLAQLSQLKSELALAKQRLERLTLLADTVPKKEIQATQAQVQSLGEQVSALSGGIGSREELRSLSNGVVASTAAIAGKVFSEGDVLFEIVNPKVVRIEATWFEPNAVPQFSSAQIPAGEKTLKLNYVGAASSVKNQSLSLVFEARNVDGPRFPTGQLLTVYGELAEKLDGIAIPSAAVVKNAANQTIVWIKKEPELFEPKVVLTEPLNGVEVLVRSGLTGDERVVVQGSTLINQVR</sequence>
<feature type="signal peptide" evidence="3">
    <location>
        <begin position="1"/>
        <end position="23"/>
    </location>
</feature>
<name>A0ABX6N4L8_9BURK</name>
<keyword evidence="3" id="KW-0732">Signal</keyword>
<reference evidence="5 6" key="1">
    <citation type="submission" date="2020-05" db="EMBL/GenBank/DDBJ databases">
        <title>Compete genome of Limnobacter sp. SAORIC-580.</title>
        <authorList>
            <person name="Song J."/>
            <person name="Cho J.-C."/>
        </authorList>
    </citation>
    <scope>NUCLEOTIDE SEQUENCE [LARGE SCALE GENOMIC DNA]</scope>
    <source>
        <strain evidence="5 6">SAORIC-580</strain>
    </source>
</reference>
<evidence type="ECO:0000256" key="1">
    <source>
        <dbReference type="ARBA" id="ARBA00022448"/>
    </source>
</evidence>
<dbReference type="Gene3D" id="2.40.420.20">
    <property type="match status" value="1"/>
</dbReference>
<evidence type="ECO:0000259" key="4">
    <source>
        <dbReference type="Pfam" id="PF25967"/>
    </source>
</evidence>
<dbReference type="EMBL" id="CP053084">
    <property type="protein sequence ID" value="QJR28297.1"/>
    <property type="molecule type" value="Genomic_DNA"/>
</dbReference>
<evidence type="ECO:0000256" key="3">
    <source>
        <dbReference type="SAM" id="SignalP"/>
    </source>
</evidence>